<organism evidence="2 3">
    <name type="scientific">Domibacillus iocasae</name>
    <dbReference type="NCBI Taxonomy" id="1714016"/>
    <lineage>
        <taxon>Bacteria</taxon>
        <taxon>Bacillati</taxon>
        <taxon>Bacillota</taxon>
        <taxon>Bacilli</taxon>
        <taxon>Bacillales</taxon>
        <taxon>Bacillaceae</taxon>
        <taxon>Domibacillus</taxon>
    </lineage>
</organism>
<name>A0A1E7DQY6_9BACI</name>
<evidence type="ECO:0008006" key="4">
    <source>
        <dbReference type="Google" id="ProtNLM"/>
    </source>
</evidence>
<comment type="caution">
    <text evidence="2">The sequence shown here is derived from an EMBL/GenBank/DDBJ whole genome shotgun (WGS) entry which is preliminary data.</text>
</comment>
<evidence type="ECO:0000313" key="3">
    <source>
        <dbReference type="Proteomes" id="UP000095658"/>
    </source>
</evidence>
<keyword evidence="1" id="KW-1133">Transmembrane helix</keyword>
<dbReference type="STRING" id="1714016.BA724_01390"/>
<keyword evidence="3" id="KW-1185">Reference proteome</keyword>
<protein>
    <recommendedName>
        <fullName evidence="4">Transposase IS4-like domain-containing protein</fullName>
    </recommendedName>
</protein>
<accession>A0A1E7DQY6</accession>
<dbReference type="SUPFAM" id="SSF53098">
    <property type="entry name" value="Ribonuclease H-like"/>
    <property type="match status" value="1"/>
</dbReference>
<dbReference type="AlphaFoldDB" id="A0A1E7DQY6"/>
<sequence length="103" mass="12128">MYKASWAIESFFRWIKQNLNVPVLFGATKNAVYNQLFAALIAYVLLKWLYNQTKSSIPHAKLSLAGFQRMLLYARCRWNGRQKWPCFCIIILRFTGRKLYDSG</sequence>
<evidence type="ECO:0000313" key="2">
    <source>
        <dbReference type="EMBL" id="OES45502.1"/>
    </source>
</evidence>
<feature type="transmembrane region" description="Helical" evidence="1">
    <location>
        <begin position="32"/>
        <end position="50"/>
    </location>
</feature>
<proteinExistence type="predicted"/>
<dbReference type="InterPro" id="IPR012337">
    <property type="entry name" value="RNaseH-like_sf"/>
</dbReference>
<gene>
    <name evidence="2" type="ORF">BA724_01390</name>
</gene>
<reference evidence="2 3" key="1">
    <citation type="submission" date="2016-06" db="EMBL/GenBank/DDBJ databases">
        <title>Domibacillus iocasae genome sequencing.</title>
        <authorList>
            <person name="Verma A."/>
            <person name="Pal Y."/>
            <person name="Ojha A.K."/>
            <person name="Krishnamurthi S."/>
        </authorList>
    </citation>
    <scope>NUCLEOTIDE SEQUENCE [LARGE SCALE GENOMIC DNA]</scope>
    <source>
        <strain evidence="2 3">DSM 29979</strain>
    </source>
</reference>
<evidence type="ECO:0000256" key="1">
    <source>
        <dbReference type="SAM" id="Phobius"/>
    </source>
</evidence>
<keyword evidence="1" id="KW-0472">Membrane</keyword>
<dbReference type="Proteomes" id="UP000095658">
    <property type="component" value="Unassembled WGS sequence"/>
</dbReference>
<keyword evidence="1" id="KW-0812">Transmembrane</keyword>
<dbReference type="EMBL" id="MAMP01000012">
    <property type="protein sequence ID" value="OES45502.1"/>
    <property type="molecule type" value="Genomic_DNA"/>
</dbReference>